<evidence type="ECO:0000313" key="3">
    <source>
        <dbReference type="EMBL" id="SEM59679.1"/>
    </source>
</evidence>
<proteinExistence type="predicted"/>
<dbReference type="GO" id="GO:0009432">
    <property type="term" value="P:SOS response"/>
    <property type="evidence" value="ECO:0007669"/>
    <property type="project" value="TreeGrafter"/>
</dbReference>
<dbReference type="PANTHER" id="PTHR21621">
    <property type="entry name" value="RIBOSOMAL PROTEIN S6 MODIFICATION PROTEIN"/>
    <property type="match status" value="1"/>
</dbReference>
<keyword evidence="1" id="KW-0067">ATP-binding</keyword>
<keyword evidence="1" id="KW-0547">Nucleotide-binding</keyword>
<feature type="domain" description="ATP-grasp" evidence="2">
    <location>
        <begin position="127"/>
        <end position="322"/>
    </location>
</feature>
<dbReference type="OrthoDB" id="583309at2"/>
<organism evidence="3 4">
    <name type="scientific">Chryseobacterium taichungense</name>
    <dbReference type="NCBI Taxonomy" id="295069"/>
    <lineage>
        <taxon>Bacteria</taxon>
        <taxon>Pseudomonadati</taxon>
        <taxon>Bacteroidota</taxon>
        <taxon>Flavobacteriia</taxon>
        <taxon>Flavobacteriales</taxon>
        <taxon>Weeksellaceae</taxon>
        <taxon>Chryseobacterium group</taxon>
        <taxon>Chryseobacterium</taxon>
    </lineage>
</organism>
<dbReference type="Proteomes" id="UP000199450">
    <property type="component" value="Unassembled WGS sequence"/>
</dbReference>
<dbReference type="Gene3D" id="3.30.470.20">
    <property type="entry name" value="ATP-grasp fold, B domain"/>
    <property type="match status" value="1"/>
</dbReference>
<dbReference type="GO" id="GO:0005524">
    <property type="term" value="F:ATP binding"/>
    <property type="evidence" value="ECO:0007669"/>
    <property type="project" value="UniProtKB-UniRule"/>
</dbReference>
<keyword evidence="3" id="KW-0436">Ligase</keyword>
<evidence type="ECO:0000256" key="1">
    <source>
        <dbReference type="PROSITE-ProRule" id="PRU00409"/>
    </source>
</evidence>
<keyword evidence="4" id="KW-1185">Reference proteome</keyword>
<sequence length="338" mass="39610">MILILTSEAGDYSHPRFVEWLHFYKADYMVLSAESIIKGEEAVEYTSEGLLVNGINLSKEVNIVFNRRWLVSAEIPHIINDDIFARDLKRNISRELYEFRDSFFHEFKNALWIPNLENFYVNKISNLSLAKKCGLLIPEYLITNSKEKLKDFVSFHKKIITKAIGNFTLSYTEDSYAVNPIYTKVVTEELIDLLPDHFMLSLFQRYIAKKKEYRVLYFNKKCYCVELLTQENDFSVIDSRRSDKSKETKEEIRLVQSSLPVDVSSSIVKFMTEINLNIGCLDLIQDESGNFYFLEVNPVGQISGYSHRANLNFEKEIVEYMIKEDQIKNEEKRIREIC</sequence>
<dbReference type="STRING" id="295069.SAMN05421856_104384"/>
<dbReference type="PROSITE" id="PS50975">
    <property type="entry name" value="ATP_GRASP"/>
    <property type="match status" value="1"/>
</dbReference>
<dbReference type="EMBL" id="FOBV01000004">
    <property type="protein sequence ID" value="SEM59679.1"/>
    <property type="molecule type" value="Genomic_DNA"/>
</dbReference>
<evidence type="ECO:0000313" key="4">
    <source>
        <dbReference type="Proteomes" id="UP000199450"/>
    </source>
</evidence>
<dbReference type="AlphaFoldDB" id="A0A1H7ZQC0"/>
<dbReference type="SUPFAM" id="SSF56059">
    <property type="entry name" value="Glutathione synthetase ATP-binding domain-like"/>
    <property type="match status" value="1"/>
</dbReference>
<accession>A0A1H7ZQC0</accession>
<dbReference type="GO" id="GO:0005737">
    <property type="term" value="C:cytoplasm"/>
    <property type="evidence" value="ECO:0007669"/>
    <property type="project" value="TreeGrafter"/>
</dbReference>
<dbReference type="GO" id="GO:0046872">
    <property type="term" value="F:metal ion binding"/>
    <property type="evidence" value="ECO:0007669"/>
    <property type="project" value="InterPro"/>
</dbReference>
<dbReference type="PANTHER" id="PTHR21621:SF0">
    <property type="entry name" value="BETA-CITRYLGLUTAMATE SYNTHASE B-RELATED"/>
    <property type="match status" value="1"/>
</dbReference>
<evidence type="ECO:0000259" key="2">
    <source>
        <dbReference type="PROSITE" id="PS50975"/>
    </source>
</evidence>
<reference evidence="4" key="1">
    <citation type="submission" date="2016-10" db="EMBL/GenBank/DDBJ databases">
        <authorList>
            <person name="Varghese N."/>
            <person name="Submissions S."/>
        </authorList>
    </citation>
    <scope>NUCLEOTIDE SEQUENCE [LARGE SCALE GENOMIC DNA]</scope>
    <source>
        <strain evidence="4">DSM 17453</strain>
    </source>
</reference>
<dbReference type="GO" id="GO:0018169">
    <property type="term" value="F:ribosomal S6-glutamic acid ligase activity"/>
    <property type="evidence" value="ECO:0007669"/>
    <property type="project" value="TreeGrafter"/>
</dbReference>
<dbReference type="RefSeq" id="WP_090000049.1">
    <property type="nucleotide sequence ID" value="NZ_DAMCDB010000007.1"/>
</dbReference>
<name>A0A1H7ZQC0_9FLAO</name>
<dbReference type="InterPro" id="IPR011761">
    <property type="entry name" value="ATP-grasp"/>
</dbReference>
<gene>
    <name evidence="3" type="ORF">SAMN05421856_104384</name>
</gene>
<protein>
    <submittedName>
        <fullName evidence="3">Glutathione synthase/RimK-type ligase, ATP-grasp superfamily</fullName>
    </submittedName>
</protein>